<dbReference type="OrthoDB" id="514860at2759"/>
<proteinExistence type="predicted"/>
<keyword evidence="3" id="KW-1185">Reference proteome</keyword>
<feature type="transmembrane region" description="Helical" evidence="1">
    <location>
        <begin position="147"/>
        <end position="168"/>
    </location>
</feature>
<dbReference type="AlphaFoldDB" id="A0A9D4TJ45"/>
<name>A0A9D4TJ45_CHLVU</name>
<keyword evidence="1" id="KW-0472">Membrane</keyword>
<keyword evidence="1" id="KW-1133">Transmembrane helix</keyword>
<dbReference type="Proteomes" id="UP001055712">
    <property type="component" value="Unassembled WGS sequence"/>
</dbReference>
<accession>A0A9D4TJ45</accession>
<gene>
    <name evidence="2" type="ORF">D9Q98_006926</name>
</gene>
<feature type="transmembrane region" description="Helical" evidence="1">
    <location>
        <begin position="105"/>
        <end position="127"/>
    </location>
</feature>
<reference evidence="2" key="2">
    <citation type="submission" date="2020-11" db="EMBL/GenBank/DDBJ databases">
        <authorList>
            <person name="Cecchin M."/>
            <person name="Marcolungo L."/>
            <person name="Rossato M."/>
            <person name="Girolomoni L."/>
            <person name="Cosentino E."/>
            <person name="Cuine S."/>
            <person name="Li-Beisson Y."/>
            <person name="Delledonne M."/>
            <person name="Ballottari M."/>
        </authorList>
    </citation>
    <scope>NUCLEOTIDE SEQUENCE</scope>
    <source>
        <strain evidence="2">211/11P</strain>
        <tissue evidence="2">Whole cell</tissue>
    </source>
</reference>
<comment type="caution">
    <text evidence="2">The sequence shown here is derived from an EMBL/GenBank/DDBJ whole genome shotgun (WGS) entry which is preliminary data.</text>
</comment>
<keyword evidence="1" id="KW-0812">Transmembrane</keyword>
<evidence type="ECO:0000313" key="2">
    <source>
        <dbReference type="EMBL" id="KAI3426982.1"/>
    </source>
</evidence>
<protein>
    <submittedName>
        <fullName evidence="2">Uncharacterized protein</fullName>
    </submittedName>
</protein>
<sequence>MAACSSSFSSRLAPCSSRLRALQPAQRRAGGRRRGLAPAVAALDSMTVTAVSQQAIAFVAVLGGEAAYTGLSTDSSRPGRPTVPGTLLGVAGTLGATGLLQQEGLVGTVGCVVGVLSSAAMMTIMIQRTQQTPYNPNDWPGAKAWPAVMALISFFMLSGFFQALTAAVK</sequence>
<evidence type="ECO:0000313" key="3">
    <source>
        <dbReference type="Proteomes" id="UP001055712"/>
    </source>
</evidence>
<reference evidence="2" key="1">
    <citation type="journal article" date="2019" name="Plant J.">
        <title>Chlorella vulgaris genome assembly and annotation reveals the molecular basis for metabolic acclimation to high light conditions.</title>
        <authorList>
            <person name="Cecchin M."/>
            <person name="Marcolungo L."/>
            <person name="Rossato M."/>
            <person name="Girolomoni L."/>
            <person name="Cosentino E."/>
            <person name="Cuine S."/>
            <person name="Li-Beisson Y."/>
            <person name="Delledonne M."/>
            <person name="Ballottari M."/>
        </authorList>
    </citation>
    <scope>NUCLEOTIDE SEQUENCE</scope>
    <source>
        <strain evidence="2">211/11P</strain>
    </source>
</reference>
<dbReference type="EMBL" id="SIDB01000010">
    <property type="protein sequence ID" value="KAI3426982.1"/>
    <property type="molecule type" value="Genomic_DNA"/>
</dbReference>
<evidence type="ECO:0000256" key="1">
    <source>
        <dbReference type="SAM" id="Phobius"/>
    </source>
</evidence>
<organism evidence="2 3">
    <name type="scientific">Chlorella vulgaris</name>
    <name type="common">Green alga</name>
    <dbReference type="NCBI Taxonomy" id="3077"/>
    <lineage>
        <taxon>Eukaryota</taxon>
        <taxon>Viridiplantae</taxon>
        <taxon>Chlorophyta</taxon>
        <taxon>core chlorophytes</taxon>
        <taxon>Trebouxiophyceae</taxon>
        <taxon>Chlorellales</taxon>
        <taxon>Chlorellaceae</taxon>
        <taxon>Chlorella clade</taxon>
        <taxon>Chlorella</taxon>
    </lineage>
</organism>